<evidence type="ECO:0000313" key="4">
    <source>
        <dbReference type="Proteomes" id="UP000635071"/>
    </source>
</evidence>
<dbReference type="GO" id="GO:0043709">
    <property type="term" value="P:cell adhesion involved in single-species biofilm formation"/>
    <property type="evidence" value="ECO:0007669"/>
    <property type="project" value="TreeGrafter"/>
</dbReference>
<dbReference type="AlphaFoldDB" id="A0A916ZVU1"/>
<dbReference type="SUPFAM" id="SSF55073">
    <property type="entry name" value="Nucleotide cyclase"/>
    <property type="match status" value="1"/>
</dbReference>
<proteinExistence type="predicted"/>
<name>A0A916ZVU1_9SPHN</name>
<dbReference type="InterPro" id="IPR029787">
    <property type="entry name" value="Nucleotide_cyclase"/>
</dbReference>
<dbReference type="GO" id="GO:1902201">
    <property type="term" value="P:negative regulation of bacterial-type flagellum-dependent cell motility"/>
    <property type="evidence" value="ECO:0007669"/>
    <property type="project" value="TreeGrafter"/>
</dbReference>
<dbReference type="GO" id="GO:0052621">
    <property type="term" value="F:diguanylate cyclase activity"/>
    <property type="evidence" value="ECO:0007669"/>
    <property type="project" value="UniProtKB-EC"/>
</dbReference>
<evidence type="ECO:0000259" key="2">
    <source>
        <dbReference type="PROSITE" id="PS50887"/>
    </source>
</evidence>
<dbReference type="EC" id="2.7.7.65" evidence="1"/>
<dbReference type="NCBIfam" id="TIGR00254">
    <property type="entry name" value="GGDEF"/>
    <property type="match status" value="1"/>
</dbReference>
<evidence type="ECO:0000256" key="1">
    <source>
        <dbReference type="ARBA" id="ARBA00012528"/>
    </source>
</evidence>
<gene>
    <name evidence="3" type="ORF">GCM10011529_23450</name>
</gene>
<organism evidence="3 4">
    <name type="scientific">Sandarakinorhabdus glacialis</name>
    <dbReference type="NCBI Taxonomy" id="1614636"/>
    <lineage>
        <taxon>Bacteria</taxon>
        <taxon>Pseudomonadati</taxon>
        <taxon>Pseudomonadota</taxon>
        <taxon>Alphaproteobacteria</taxon>
        <taxon>Sphingomonadales</taxon>
        <taxon>Sphingosinicellaceae</taxon>
        <taxon>Sandarakinorhabdus</taxon>
    </lineage>
</organism>
<dbReference type="FunFam" id="3.30.70.270:FF:000001">
    <property type="entry name" value="Diguanylate cyclase domain protein"/>
    <property type="match status" value="1"/>
</dbReference>
<dbReference type="PROSITE" id="PS50887">
    <property type="entry name" value="GGDEF"/>
    <property type="match status" value="1"/>
</dbReference>
<dbReference type="EMBL" id="BMJM01000008">
    <property type="protein sequence ID" value="GGE16365.1"/>
    <property type="molecule type" value="Genomic_DNA"/>
</dbReference>
<dbReference type="InterPro" id="IPR050469">
    <property type="entry name" value="Diguanylate_Cyclase"/>
</dbReference>
<dbReference type="Pfam" id="PF00990">
    <property type="entry name" value="GGDEF"/>
    <property type="match status" value="1"/>
</dbReference>
<keyword evidence="4" id="KW-1185">Reference proteome</keyword>
<dbReference type="PANTHER" id="PTHR45138:SF24">
    <property type="entry name" value="DIGUANYLATE CYCLASE DGCC-RELATED"/>
    <property type="match status" value="1"/>
</dbReference>
<comment type="caution">
    <text evidence="3">The sequence shown here is derived from an EMBL/GenBank/DDBJ whole genome shotgun (WGS) entry which is preliminary data.</text>
</comment>
<protein>
    <recommendedName>
        <fullName evidence="1">diguanylate cyclase</fullName>
        <ecNumber evidence="1">2.7.7.65</ecNumber>
    </recommendedName>
</protein>
<dbReference type="Gene3D" id="3.30.70.270">
    <property type="match status" value="1"/>
</dbReference>
<reference evidence="3" key="2">
    <citation type="submission" date="2020-09" db="EMBL/GenBank/DDBJ databases">
        <authorList>
            <person name="Sun Q."/>
            <person name="Zhou Y."/>
        </authorList>
    </citation>
    <scope>NUCLEOTIDE SEQUENCE</scope>
    <source>
        <strain evidence="3">CGMCC 1.15519</strain>
    </source>
</reference>
<dbReference type="InterPro" id="IPR000160">
    <property type="entry name" value="GGDEF_dom"/>
</dbReference>
<dbReference type="PANTHER" id="PTHR45138">
    <property type="entry name" value="REGULATORY COMPONENTS OF SENSORY TRANSDUCTION SYSTEM"/>
    <property type="match status" value="1"/>
</dbReference>
<accession>A0A916ZVU1</accession>
<dbReference type="SMART" id="SM00267">
    <property type="entry name" value="GGDEF"/>
    <property type="match status" value="1"/>
</dbReference>
<dbReference type="CDD" id="cd01949">
    <property type="entry name" value="GGDEF"/>
    <property type="match status" value="1"/>
</dbReference>
<sequence>MHEGRLVAIGEHLAPAAAETHAAAAGLAFFDQIRALVVRTRLPPNTDVYDLFWRYVRDEDHDLSLAIDTAIAHDQLDLAAVAALRRCHCQDDDVGAVEVAALVAAAHDQAEALTQRIEAGRTDLADYGRAIADGGARLAAPLDASGLAVLLEQLGSATRTMQAANTRLHDELAAAATEARELGERLGAAERAAITDQLTGALNRRGTIQTLERAQSAARIADGTLAVAMLDIDYFKNFNDRFGHSLGDEVLRFVARHVADRIAPRGGTVGRMGGEEFIAILPDHDIVAATSVIDHVRAELAGQIIRNAADGSSMGRVSFSAGVATDRVDDSCDTLIDRADKALYCAKRMGRDRVVPDRR</sequence>
<dbReference type="InterPro" id="IPR043128">
    <property type="entry name" value="Rev_trsase/Diguanyl_cyclase"/>
</dbReference>
<evidence type="ECO:0000313" key="3">
    <source>
        <dbReference type="EMBL" id="GGE16365.1"/>
    </source>
</evidence>
<dbReference type="Proteomes" id="UP000635071">
    <property type="component" value="Unassembled WGS sequence"/>
</dbReference>
<reference evidence="3" key="1">
    <citation type="journal article" date="2014" name="Int. J. Syst. Evol. Microbiol.">
        <title>Complete genome sequence of Corynebacterium casei LMG S-19264T (=DSM 44701T), isolated from a smear-ripened cheese.</title>
        <authorList>
            <consortium name="US DOE Joint Genome Institute (JGI-PGF)"/>
            <person name="Walter F."/>
            <person name="Albersmeier A."/>
            <person name="Kalinowski J."/>
            <person name="Ruckert C."/>
        </authorList>
    </citation>
    <scope>NUCLEOTIDE SEQUENCE</scope>
    <source>
        <strain evidence="3">CGMCC 1.15519</strain>
    </source>
</reference>
<feature type="domain" description="GGDEF" evidence="2">
    <location>
        <begin position="223"/>
        <end position="359"/>
    </location>
</feature>
<dbReference type="GO" id="GO:0005886">
    <property type="term" value="C:plasma membrane"/>
    <property type="evidence" value="ECO:0007669"/>
    <property type="project" value="TreeGrafter"/>
</dbReference>